<dbReference type="Proteomes" id="UP000186102">
    <property type="component" value="Unassembled WGS sequence"/>
</dbReference>
<evidence type="ECO:0000313" key="2">
    <source>
        <dbReference type="Proteomes" id="UP000186102"/>
    </source>
</evidence>
<keyword evidence="2" id="KW-1185">Reference proteome</keyword>
<name>A0A1Q8QEL0_9FIRM</name>
<gene>
    <name evidence="1" type="ORF">DSOL_5231</name>
</gene>
<dbReference type="STRING" id="1888891.DSOL_5231"/>
<dbReference type="EMBL" id="MLBF01000100">
    <property type="protein sequence ID" value="OLN25787.1"/>
    <property type="molecule type" value="Genomic_DNA"/>
</dbReference>
<dbReference type="AlphaFoldDB" id="A0A1Q8QEL0"/>
<accession>A0A1Q8QEL0</accession>
<organism evidence="1 2">
    <name type="scientific">Desulfosporosinus metallidurans</name>
    <dbReference type="NCBI Taxonomy" id="1888891"/>
    <lineage>
        <taxon>Bacteria</taxon>
        <taxon>Bacillati</taxon>
        <taxon>Bacillota</taxon>
        <taxon>Clostridia</taxon>
        <taxon>Eubacteriales</taxon>
        <taxon>Desulfitobacteriaceae</taxon>
        <taxon>Desulfosporosinus</taxon>
    </lineage>
</organism>
<dbReference type="RefSeq" id="WP_075367456.1">
    <property type="nucleotide sequence ID" value="NZ_MLBF01000100.1"/>
</dbReference>
<protein>
    <submittedName>
        <fullName evidence="1">Uncharacterized protein</fullName>
    </submittedName>
</protein>
<evidence type="ECO:0000313" key="1">
    <source>
        <dbReference type="EMBL" id="OLN25787.1"/>
    </source>
</evidence>
<reference evidence="1 2" key="1">
    <citation type="submission" date="2016-09" db="EMBL/GenBank/DDBJ databases">
        <title>Complete genome of Desulfosporosinus sp. OL.</title>
        <authorList>
            <person name="Mardanov A."/>
            <person name="Beletsky A."/>
            <person name="Panova A."/>
            <person name="Karnachuk O."/>
            <person name="Ravin N."/>
        </authorList>
    </citation>
    <scope>NUCLEOTIDE SEQUENCE [LARGE SCALE GENOMIC DNA]</scope>
    <source>
        <strain evidence="1 2">OL</strain>
    </source>
</reference>
<sequence length="73" mass="8396">MLYDMNKTVVFDEQTEAIRIQLKDYIINNGVRQNFVAGYCDLSECSISMFLHGKRILADVKLDIIKALVSKVR</sequence>
<proteinExistence type="predicted"/>
<comment type="caution">
    <text evidence="1">The sequence shown here is derived from an EMBL/GenBank/DDBJ whole genome shotgun (WGS) entry which is preliminary data.</text>
</comment>